<proteinExistence type="predicted"/>
<sequence>NPPTAPPVDYIPADSTTAAAVAAAYNMYSTPYPGTPTTDNSLSGYMGHSGNFHSGLYDNRFLTATTDNLFHQYRPLGTYYTEYHHPATTPYVSNGFLDMSPRSNLPTYESPSSVHHQISKSSDCDKLYTCHQPVEQKYATVVDNRGYVSAGKCLDYAMAPVVTVPLCDIQQGHKINKVSVKSTDSMSPSASSPVGSNGLITPKLEDMKSDMLHYSQ</sequence>
<reference evidence="2" key="1">
    <citation type="submission" date="2015-12" db="EMBL/GenBank/DDBJ databases">
        <title>De novo transcriptome assembly of four potential Pierce s Disease insect vectors from Arizona vineyards.</title>
        <authorList>
            <person name="Tassone E.E."/>
        </authorList>
    </citation>
    <scope>NUCLEOTIDE SEQUENCE</scope>
</reference>
<dbReference type="AlphaFoldDB" id="A0A1B6CIY3"/>
<evidence type="ECO:0000256" key="1">
    <source>
        <dbReference type="SAM" id="MobiDB-lite"/>
    </source>
</evidence>
<organism evidence="2">
    <name type="scientific">Clastoptera arizonana</name>
    <name type="common">Arizona spittle bug</name>
    <dbReference type="NCBI Taxonomy" id="38151"/>
    <lineage>
        <taxon>Eukaryota</taxon>
        <taxon>Metazoa</taxon>
        <taxon>Ecdysozoa</taxon>
        <taxon>Arthropoda</taxon>
        <taxon>Hexapoda</taxon>
        <taxon>Insecta</taxon>
        <taxon>Pterygota</taxon>
        <taxon>Neoptera</taxon>
        <taxon>Paraneoptera</taxon>
        <taxon>Hemiptera</taxon>
        <taxon>Auchenorrhyncha</taxon>
        <taxon>Cercopoidea</taxon>
        <taxon>Clastopteridae</taxon>
        <taxon>Clastoptera</taxon>
    </lineage>
</organism>
<protein>
    <submittedName>
        <fullName evidence="2">Uncharacterized protein</fullName>
    </submittedName>
</protein>
<feature type="region of interest" description="Disordered" evidence="1">
    <location>
        <begin position="180"/>
        <end position="202"/>
    </location>
</feature>
<feature type="non-terminal residue" evidence="2">
    <location>
        <position position="1"/>
    </location>
</feature>
<feature type="compositionally biased region" description="Low complexity" evidence="1">
    <location>
        <begin position="182"/>
        <end position="196"/>
    </location>
</feature>
<evidence type="ECO:0000313" key="2">
    <source>
        <dbReference type="EMBL" id="JAS13370.1"/>
    </source>
</evidence>
<dbReference type="EMBL" id="GEDC01023928">
    <property type="protein sequence ID" value="JAS13370.1"/>
    <property type="molecule type" value="Transcribed_RNA"/>
</dbReference>
<gene>
    <name evidence="2" type="ORF">g.2465</name>
</gene>
<feature type="non-terminal residue" evidence="2">
    <location>
        <position position="216"/>
    </location>
</feature>
<name>A0A1B6CIY3_9HEMI</name>
<accession>A0A1B6CIY3</accession>